<evidence type="ECO:0000256" key="6">
    <source>
        <dbReference type="RuleBase" id="RU000642"/>
    </source>
</evidence>
<dbReference type="NCBIfam" id="TIGR00116">
    <property type="entry name" value="tsf"/>
    <property type="match status" value="1"/>
</dbReference>
<evidence type="ECO:0000256" key="7">
    <source>
        <dbReference type="RuleBase" id="RU000643"/>
    </source>
</evidence>
<evidence type="ECO:0000313" key="9">
    <source>
        <dbReference type="EMBL" id="UWZ78724.1"/>
    </source>
</evidence>
<dbReference type="InterPro" id="IPR018101">
    <property type="entry name" value="Transl_elong_Ts_CS"/>
</dbReference>
<evidence type="ECO:0000259" key="8">
    <source>
        <dbReference type="Pfam" id="PF00889"/>
    </source>
</evidence>
<sequence>MSITASMVAELRDKTGAGMMDCKKALTEAGGNMEEAVDLLRKKGLSAAAKKSGRVAAEGLIAAAGEGSRGVLVEVNAETDFVAKNDAFQKFVAGVAEVVLGEAPADVEALKALAFPGTGRNVGEELTHQIATIGENMNIRRFERFEAAPGVVASYVHGGGKIGTLVELQTEKADAEEVQALAKQIAMHVAAANPQFLVRADVPADVLERERDIMATKAKESGKPENIIPKIVEGQLNKFYGEVCLTEQAYVIDPDQKIEQVVKALGKQIGAEIKLTGFARFQLGEGLEKKADDFAAEVAALAK</sequence>
<dbReference type="InterPro" id="IPR036402">
    <property type="entry name" value="EF-Ts_dimer_sf"/>
</dbReference>
<name>A0ABY5ZLX1_9BACT</name>
<evidence type="ECO:0000256" key="5">
    <source>
        <dbReference type="HAMAP-Rule" id="MF_00050"/>
    </source>
</evidence>
<evidence type="ECO:0000256" key="3">
    <source>
        <dbReference type="ARBA" id="ARBA00022768"/>
    </source>
</evidence>
<dbReference type="PANTHER" id="PTHR11741">
    <property type="entry name" value="ELONGATION FACTOR TS"/>
    <property type="match status" value="1"/>
</dbReference>
<dbReference type="RefSeq" id="WP_260747082.1">
    <property type="nucleotide sequence ID" value="NZ_CP092109.1"/>
</dbReference>
<comment type="subcellular location">
    <subcellularLocation>
        <location evidence="5 7">Cytoplasm</location>
    </subcellularLocation>
</comment>
<protein>
    <recommendedName>
        <fullName evidence="2 5">Elongation factor Ts</fullName>
        <shortName evidence="5">EF-Ts</shortName>
    </recommendedName>
</protein>
<keyword evidence="3 5" id="KW-0251">Elongation factor</keyword>
<evidence type="ECO:0000256" key="2">
    <source>
        <dbReference type="ARBA" id="ARBA00016956"/>
    </source>
</evidence>
<proteinExistence type="inferred from homology"/>
<dbReference type="HAMAP" id="MF_00050">
    <property type="entry name" value="EF_Ts"/>
    <property type="match status" value="1"/>
</dbReference>
<dbReference type="EMBL" id="CP092109">
    <property type="protein sequence ID" value="UWZ78724.1"/>
    <property type="molecule type" value="Genomic_DNA"/>
</dbReference>
<gene>
    <name evidence="5 9" type="primary">tsf</name>
    <name evidence="9" type="ORF">L9S41_13700</name>
</gene>
<dbReference type="Gene3D" id="3.30.479.20">
    <property type="entry name" value="Elongation factor Ts, dimerisation domain"/>
    <property type="match status" value="2"/>
</dbReference>
<comment type="similarity">
    <text evidence="1 5 6">Belongs to the EF-Ts family.</text>
</comment>
<evidence type="ECO:0000313" key="10">
    <source>
        <dbReference type="Proteomes" id="UP001060414"/>
    </source>
</evidence>
<dbReference type="InterPro" id="IPR009060">
    <property type="entry name" value="UBA-like_sf"/>
</dbReference>
<keyword evidence="10" id="KW-1185">Reference proteome</keyword>
<keyword evidence="5" id="KW-0963">Cytoplasm</keyword>
<dbReference type="PROSITE" id="PS01127">
    <property type="entry name" value="EF_TS_2"/>
    <property type="match status" value="1"/>
</dbReference>
<evidence type="ECO:0000256" key="4">
    <source>
        <dbReference type="ARBA" id="ARBA00022917"/>
    </source>
</evidence>
<dbReference type="Gene3D" id="1.10.286.20">
    <property type="match status" value="1"/>
</dbReference>
<reference evidence="9" key="1">
    <citation type="journal article" date="2022" name="Environ. Microbiol.">
        <title>Geoalkalibacter halelectricus SAP #1 sp. nov. possessing extracellular electron transfer and mineral#reducing capabilities from a haloalkaline environment.</title>
        <authorList>
            <person name="Yadav S."/>
            <person name="Singh R."/>
            <person name="Sundharam S.S."/>
            <person name="Chaudhary S."/>
            <person name="Krishnamurthi S."/>
            <person name="Patil S.A."/>
        </authorList>
    </citation>
    <scope>NUCLEOTIDE SEQUENCE</scope>
    <source>
        <strain evidence="9">SAP-1</strain>
    </source>
</reference>
<dbReference type="CDD" id="cd14275">
    <property type="entry name" value="UBA_EF-Ts"/>
    <property type="match status" value="1"/>
</dbReference>
<keyword evidence="4 5" id="KW-0648">Protein biosynthesis</keyword>
<feature type="region of interest" description="Involved in Mg(2+) ion dislocation from EF-Tu" evidence="5">
    <location>
        <begin position="79"/>
        <end position="82"/>
    </location>
</feature>
<dbReference type="SUPFAM" id="SSF46934">
    <property type="entry name" value="UBA-like"/>
    <property type="match status" value="1"/>
</dbReference>
<dbReference type="PROSITE" id="PS01126">
    <property type="entry name" value="EF_TS_1"/>
    <property type="match status" value="1"/>
</dbReference>
<accession>A0ABY5ZLX1</accession>
<dbReference type="InterPro" id="IPR014039">
    <property type="entry name" value="Transl_elong_EFTs/EF1B_dimer"/>
</dbReference>
<dbReference type="Gene3D" id="1.10.8.10">
    <property type="entry name" value="DNA helicase RuvA subunit, C-terminal domain"/>
    <property type="match status" value="1"/>
</dbReference>
<organism evidence="9 10">
    <name type="scientific">Geoalkalibacter halelectricus</name>
    <dbReference type="NCBI Taxonomy" id="2847045"/>
    <lineage>
        <taxon>Bacteria</taxon>
        <taxon>Pseudomonadati</taxon>
        <taxon>Thermodesulfobacteriota</taxon>
        <taxon>Desulfuromonadia</taxon>
        <taxon>Desulfuromonadales</taxon>
        <taxon>Geoalkalibacteraceae</taxon>
        <taxon>Geoalkalibacter</taxon>
    </lineage>
</organism>
<dbReference type="PANTHER" id="PTHR11741:SF0">
    <property type="entry name" value="ELONGATION FACTOR TS, MITOCHONDRIAL"/>
    <property type="match status" value="1"/>
</dbReference>
<dbReference type="Proteomes" id="UP001060414">
    <property type="component" value="Chromosome"/>
</dbReference>
<dbReference type="InterPro" id="IPR001816">
    <property type="entry name" value="Transl_elong_EFTs/EF1B"/>
</dbReference>
<comment type="function">
    <text evidence="5 6">Associates with the EF-Tu.GDP complex and induces the exchange of GDP to GTP. It remains bound to the aminoacyl-tRNA.EF-Tu.GTP complex up to the GTP hydrolysis stage on the ribosome.</text>
</comment>
<dbReference type="SUPFAM" id="SSF54713">
    <property type="entry name" value="Elongation factor Ts (EF-Ts), dimerisation domain"/>
    <property type="match status" value="2"/>
</dbReference>
<evidence type="ECO:0000256" key="1">
    <source>
        <dbReference type="ARBA" id="ARBA00005532"/>
    </source>
</evidence>
<dbReference type="GO" id="GO:0003746">
    <property type="term" value="F:translation elongation factor activity"/>
    <property type="evidence" value="ECO:0007669"/>
    <property type="project" value="UniProtKB-KW"/>
</dbReference>
<feature type="domain" description="Translation elongation factor EFTs/EF1B dimerisation" evidence="8">
    <location>
        <begin position="70"/>
        <end position="285"/>
    </location>
</feature>
<dbReference type="Pfam" id="PF00889">
    <property type="entry name" value="EF_TS"/>
    <property type="match status" value="1"/>
</dbReference>